<dbReference type="Pfam" id="PF00078">
    <property type="entry name" value="RVT_1"/>
    <property type="match status" value="1"/>
</dbReference>
<dbReference type="PROSITE" id="PS50994">
    <property type="entry name" value="INTEGRASE"/>
    <property type="match status" value="1"/>
</dbReference>
<dbReference type="Gene3D" id="3.10.10.10">
    <property type="entry name" value="HIV Type 1 Reverse Transcriptase, subunit A, domain 1"/>
    <property type="match status" value="1"/>
</dbReference>
<accession>A0A6V7W5Z6</accession>
<dbReference type="GO" id="GO:0015074">
    <property type="term" value="P:DNA integration"/>
    <property type="evidence" value="ECO:0007669"/>
    <property type="project" value="InterPro"/>
</dbReference>
<keyword evidence="1" id="KW-0472">Membrane</keyword>
<dbReference type="Proteomes" id="UP000580250">
    <property type="component" value="Unassembled WGS sequence"/>
</dbReference>
<dbReference type="SUPFAM" id="SSF56672">
    <property type="entry name" value="DNA/RNA polymerases"/>
    <property type="match status" value="1"/>
</dbReference>
<comment type="caution">
    <text evidence="3">The sequence shown here is derived from an EMBL/GenBank/DDBJ whole genome shotgun (WGS) entry which is preliminary data.</text>
</comment>
<name>A0A6V7W5Z6_MELEN</name>
<dbReference type="PANTHER" id="PTHR47331:SF1">
    <property type="entry name" value="GAG-LIKE PROTEIN"/>
    <property type="match status" value="1"/>
</dbReference>
<dbReference type="GO" id="GO:0042575">
    <property type="term" value="C:DNA polymerase complex"/>
    <property type="evidence" value="ECO:0007669"/>
    <property type="project" value="UniProtKB-ARBA"/>
</dbReference>
<dbReference type="GO" id="GO:0003676">
    <property type="term" value="F:nucleic acid binding"/>
    <property type="evidence" value="ECO:0007669"/>
    <property type="project" value="InterPro"/>
</dbReference>
<proteinExistence type="predicted"/>
<dbReference type="OrthoDB" id="6135595at2759"/>
<dbReference type="InterPro" id="IPR043519">
    <property type="entry name" value="NT_sf"/>
</dbReference>
<dbReference type="SUPFAM" id="SSF81631">
    <property type="entry name" value="PAP/OAS1 substrate-binding domain"/>
    <property type="match status" value="1"/>
</dbReference>
<dbReference type="InterPro" id="IPR054708">
    <property type="entry name" value="MTPAP-like_central"/>
</dbReference>
<dbReference type="Pfam" id="PF18701">
    <property type="entry name" value="DUF5641"/>
    <property type="match status" value="1"/>
</dbReference>
<dbReference type="InterPro" id="IPR040676">
    <property type="entry name" value="DUF5641"/>
</dbReference>
<evidence type="ECO:0000313" key="3">
    <source>
        <dbReference type="EMBL" id="CAD2182583.1"/>
    </source>
</evidence>
<dbReference type="Gene3D" id="1.10.1410.10">
    <property type="match status" value="2"/>
</dbReference>
<keyword evidence="1" id="KW-1133">Transmembrane helix</keyword>
<evidence type="ECO:0000256" key="1">
    <source>
        <dbReference type="SAM" id="Phobius"/>
    </source>
</evidence>
<dbReference type="SUPFAM" id="SSF81301">
    <property type="entry name" value="Nucleotidyltransferase"/>
    <property type="match status" value="1"/>
</dbReference>
<dbReference type="InterPro" id="IPR008042">
    <property type="entry name" value="Retrotrans_Pao"/>
</dbReference>
<dbReference type="Gene3D" id="3.30.70.270">
    <property type="match status" value="1"/>
</dbReference>
<evidence type="ECO:0000313" key="4">
    <source>
        <dbReference type="Proteomes" id="UP000580250"/>
    </source>
</evidence>
<dbReference type="Pfam" id="PF22600">
    <property type="entry name" value="MTPAP-like_central"/>
    <property type="match status" value="1"/>
</dbReference>
<dbReference type="Gene3D" id="3.30.420.10">
    <property type="entry name" value="Ribonuclease H-like superfamily/Ribonuclease H"/>
    <property type="match status" value="1"/>
</dbReference>
<dbReference type="Pfam" id="PF05380">
    <property type="entry name" value="Peptidase_A17"/>
    <property type="match status" value="1"/>
</dbReference>
<feature type="transmembrane region" description="Helical" evidence="1">
    <location>
        <begin position="2390"/>
        <end position="2409"/>
    </location>
</feature>
<organism evidence="3 4">
    <name type="scientific">Meloidogyne enterolobii</name>
    <name type="common">Root-knot nematode worm</name>
    <name type="synonym">Meloidogyne mayaguensis</name>
    <dbReference type="NCBI Taxonomy" id="390850"/>
    <lineage>
        <taxon>Eukaryota</taxon>
        <taxon>Metazoa</taxon>
        <taxon>Ecdysozoa</taxon>
        <taxon>Nematoda</taxon>
        <taxon>Chromadorea</taxon>
        <taxon>Rhabditida</taxon>
        <taxon>Tylenchina</taxon>
        <taxon>Tylenchomorpha</taxon>
        <taxon>Tylenchoidea</taxon>
        <taxon>Meloidogynidae</taxon>
        <taxon>Meloidogyninae</taxon>
        <taxon>Meloidogyne</taxon>
    </lineage>
</organism>
<dbReference type="InterPro" id="IPR043502">
    <property type="entry name" value="DNA/RNA_pol_sf"/>
</dbReference>
<dbReference type="SUPFAM" id="SSF53098">
    <property type="entry name" value="Ribonuclease H-like"/>
    <property type="match status" value="1"/>
</dbReference>
<feature type="domain" description="Integrase catalytic" evidence="2">
    <location>
        <begin position="771"/>
        <end position="954"/>
    </location>
</feature>
<dbReference type="InterPro" id="IPR043128">
    <property type="entry name" value="Rev_trsase/Diguanyl_cyclase"/>
</dbReference>
<dbReference type="InterPro" id="IPR036397">
    <property type="entry name" value="RNaseH_sf"/>
</dbReference>
<dbReference type="PANTHER" id="PTHR47331">
    <property type="entry name" value="PHD-TYPE DOMAIN-CONTAINING PROTEIN"/>
    <property type="match status" value="1"/>
</dbReference>
<sequence length="2484" mass="288909">MEDATEISDEQKWMTQFENDIKTPEETGDRYEVSLPWNENASNLQSNFALAKGRLVSTLKRLRKDKKLLEQYDKIIKQQIALEIIEEVKDPTKKAEHVHYIPHQPVVKKDSGKIRIVYDASAKCKATDQSLNDCLEKGPTLLKDLTGILIRTRLKEHLITGDIEKAFLQISIREKDRDALRFLWPAEPANEESKIKTYRFKRVPFGIISSPAHLGIVVQHHLNKNTHMIEEDILKNIYVDNIIVGTDELEELEKIYHQLKEVFYKAKMNIREFISSDKEIINKIPEEDKGNNERTKLLGIEWIPTQDIYRIKLKKWEEDTITTKRTILAHYASTFDPLGLLSPVLLPYKILLHKIWEEKADWDQPISKKLEEEWIRITKKQEGEPIEIPRKISKNKINKEGNSLQIFADASKEAMGIAAYLRCKTGEETVTKLLFAKSLIVPKSVPSKHKTIPKLELQALKIATKIAKYLEKEIDLELEEIQLWTDAIDVIEWLKSDKRLETFIENRAKIIRNYNVKHIKGEENPADIATRGTSMNEIKNTNWLEGPSWLKKDKEEWPETKTYYDTKEHERKIKPTEITLMTIIEEKVEEIDTTRSSSWIKIKRVLALALRWKKKSIKNKNKEIRPIEAKELERSEKALIKNIQKAYPPNEEERKNLNIYEDNEEILRCKGRLGAEKAHEKANQPIFLPKKARITAMIIKQTHIDMKHSGTNIVLAKLRERYWVPQARRTIRTTIFNKKNELYCITCSKKNIKAYQLPNPPDLPIYRIEEKLEKPFSSIGLDNFGPFIVKHKNQQSKIWGLIFVCTRIRAIHIEVVFDLTADEFLAAFTRFIARRGAPKLIVSDNAKTFKKANKAISQLWQRPKETNDTLINKGIEWYFNTEAAPWQGGLFERTIQMVKNPLSKTIGRRILKLSEMITLLTEIEKYVNERPLTYISEDEINEVITPWKILVPYPDNEPILKIEEEEEEYIPRGDTRAELIKRYTQNRRLAKHYWDLWKKEYLPSLLERQRRNIENNQPPKVGELTLIEQSEGKRNQWKIGKIEKLYTGADNKIRSALVKVQGKFLKRPINKLYNLEINEKINNNQTIKTCTIGINTNDKLNHNFSILSKLQAMEDVSLAGSDDDMWAGEEEVRGDQASFGQDPEDPSSWQDMAEYQDANLENGTLETNDWGLFTTCNPGQPGHRRCEALMTTNFIHMEEERERAIPSILHLILVLWATVHGKYEERIKLWVQRFCEAPPSEELLWMARQARQEIGGIMKIGYKTSDIPANQEKWRKRTKGIGQKDLVWWTLTELQEALKVWRIYCKGAANPIEKNNYVAIRPESVREQIEDEGLDELVHLMEGSVMKLANRMKAKFFIGDAHMVEAKKVHITEEYCAEIGRNLGAYTLIPKSAEHLTTLFYSPITDWVIITLGTSHILRETPWEVFNRDTTPLVNILSLLWRNVVWILPPTKVTSVRKDYEKGFKKLIKDARQTESTFRMIIVPNHQDWTNCQGFLTASGATAVTRLVEEMMSNNWQPPADDTPGTSDRPSLESRLQNIFHIRTTSAGPSSEVPPSPLGPEVTEEYPQYYGNLITNYWREYGENDFSADLDLVANAWLLSEEKREEKKKLARKIERIISERWGRARVHLYGSSAAELDLKDSDLDITVLPERAIHGEITTETKRRELSSIQRTLWASHRQEAWFNHCFRIFSRNVQIIRIMTEELEIDISYAGNKVIESARWQKQNIKEQRLATLSTILKIWSKGKGLNDATHHFLNSYAWNIMVAHFHNRTRQLKKDTAWKLLGFFDYFARFPYQGMVITAEGMERRTPEDGTNPIFVRDPTDANNNVTRNVTSETLRKTTTTMGRQLDRFIWPAARPSLDLLGIASPPGPQNRGKKRLYWTLLLLILLISKFRWTVGQSAMMCNEVAPARVIDLQHRGMSCSEWLPGTKVKIRLQVYRVNMEAREVRAGRCVIVKQKVEYWENLIGERRNVTTSETLPISKEECRRMTETNHCQYGPLSATEGIKRTLNDFNPTIDYSYFSTQYSQRTNCFQTDEKLYFDPSTETIHSPIDNMAKCALEDEECPTEGGSLIIWKKPTDEVRCKYTYLATWHGDYYPTEKIWTKEDLALSFTSDPLTKEDCGHEYVMSDQGYLIKQEVFDRITRIRSKRATVKTEQLASQLTAAQLNSITKLKTTVCWLLNTGLHRLPFTSMDATTIARNIFQQDLIEARWITNSERNLLEVKKCIRIEKKHVYFLPNKEKNCFEFIPVNISIYNNYFKAYLDPVSLIIREESKNGSCKKYRSQTIFWEGELLTIDQLEGHVVNHPQAETITLDQLNGSSLPTLDTLIFKNLELTNDSDPTIKLLASFRTFARGQHMQAIVNDKSTTENYENPQFSYTFSLTQWMSWEIAFKLTVVYNLLSILYLYILPWGIKKILQRTNLIEATHNDEATRRHSLIRLHERKEETPLGTTSTPDTLSRYELNRISTRVMRKLKDYDQLRSIS</sequence>
<protein>
    <recommendedName>
        <fullName evidence="2">Integrase catalytic domain-containing protein</fullName>
    </recommendedName>
</protein>
<dbReference type="InterPro" id="IPR001584">
    <property type="entry name" value="Integrase_cat-core"/>
</dbReference>
<gene>
    <name evidence="3" type="ORF">MENT_LOCUS34811</name>
</gene>
<reference evidence="3 4" key="1">
    <citation type="submission" date="2020-08" db="EMBL/GenBank/DDBJ databases">
        <authorList>
            <person name="Koutsovoulos G."/>
            <person name="Danchin GJ E."/>
        </authorList>
    </citation>
    <scope>NUCLEOTIDE SEQUENCE [LARGE SCALE GENOMIC DNA]</scope>
</reference>
<keyword evidence="1" id="KW-0812">Transmembrane</keyword>
<dbReference type="Gene3D" id="3.30.460.10">
    <property type="entry name" value="Beta Polymerase, domain 2"/>
    <property type="match status" value="1"/>
</dbReference>
<dbReference type="InterPro" id="IPR012337">
    <property type="entry name" value="RNaseH-like_sf"/>
</dbReference>
<dbReference type="InterPro" id="IPR000477">
    <property type="entry name" value="RT_dom"/>
</dbReference>
<dbReference type="EMBL" id="CAJEWN010000437">
    <property type="protein sequence ID" value="CAD2182583.1"/>
    <property type="molecule type" value="Genomic_DNA"/>
</dbReference>
<evidence type="ECO:0000259" key="2">
    <source>
        <dbReference type="PROSITE" id="PS50994"/>
    </source>
</evidence>